<proteinExistence type="inferred from homology"/>
<keyword evidence="4 7" id="KW-0812">Transmembrane</keyword>
<dbReference type="Gene3D" id="1.10.3720.10">
    <property type="entry name" value="MetI-like"/>
    <property type="match status" value="1"/>
</dbReference>
<evidence type="ECO:0000256" key="1">
    <source>
        <dbReference type="ARBA" id="ARBA00004651"/>
    </source>
</evidence>
<evidence type="ECO:0000256" key="2">
    <source>
        <dbReference type="ARBA" id="ARBA00022448"/>
    </source>
</evidence>
<evidence type="ECO:0000256" key="3">
    <source>
        <dbReference type="ARBA" id="ARBA00022475"/>
    </source>
</evidence>
<keyword evidence="2 7" id="KW-0813">Transport</keyword>
<gene>
    <name evidence="9" type="ORF">H9705_07425</name>
</gene>
<comment type="similarity">
    <text evidence="7">Belongs to the binding-protein-dependent transport system permease family.</text>
</comment>
<sequence>MVKYTIKRLLQSLVTVLIVVTIVFLLMRMLPIENFFTEDQLMKYTEEQKHDALEAAGMLDSIPEQLVRYYGQLLHGDLGESRRIQSGQPVTAVIGQRFMVSMRIGVISLVISLIAGILLGILQTRHKDKLMDHIGTAYTIFVNAVPPLVSYSLILVFGSLVLGFPATYSTRNPGISSVLPVVCLALGSTAGYALWTRRYMVDEINKDYIKLARVKGMSTKSIMVKHVLRNAFVPLAQYLPASFLLTIGGSLLVERFFSVPGMGPLLTDAIGKYDTNVVQALVILYAALGIIGVFLGDILMMIIDPRITLTDKGGTR</sequence>
<dbReference type="GO" id="GO:0005886">
    <property type="term" value="C:plasma membrane"/>
    <property type="evidence" value="ECO:0007669"/>
    <property type="project" value="UniProtKB-SubCell"/>
</dbReference>
<feature type="transmembrane region" description="Helical" evidence="7">
    <location>
        <begin position="104"/>
        <end position="122"/>
    </location>
</feature>
<reference evidence="9" key="1">
    <citation type="journal article" date="2021" name="PeerJ">
        <title>Extensive microbial diversity within the chicken gut microbiome revealed by metagenomics and culture.</title>
        <authorList>
            <person name="Gilroy R."/>
            <person name="Ravi A."/>
            <person name="Getino M."/>
            <person name="Pursley I."/>
            <person name="Horton D.L."/>
            <person name="Alikhan N.F."/>
            <person name="Baker D."/>
            <person name="Gharbi K."/>
            <person name="Hall N."/>
            <person name="Watson M."/>
            <person name="Adriaenssens E.M."/>
            <person name="Foster-Nyarko E."/>
            <person name="Jarju S."/>
            <person name="Secka A."/>
            <person name="Antonio M."/>
            <person name="Oren A."/>
            <person name="Chaudhuri R.R."/>
            <person name="La Ragione R."/>
            <person name="Hildebrand F."/>
            <person name="Pallen M.J."/>
        </authorList>
    </citation>
    <scope>NUCLEOTIDE SEQUENCE</scope>
    <source>
        <strain evidence="9">CHK185-5351</strain>
    </source>
</reference>
<keyword evidence="3" id="KW-1003">Cell membrane</keyword>
<feature type="domain" description="ABC transmembrane type-1" evidence="8">
    <location>
        <begin position="98"/>
        <end position="296"/>
    </location>
</feature>
<dbReference type="CDD" id="cd06261">
    <property type="entry name" value="TM_PBP2"/>
    <property type="match status" value="1"/>
</dbReference>
<dbReference type="InterPro" id="IPR000515">
    <property type="entry name" value="MetI-like"/>
</dbReference>
<evidence type="ECO:0000256" key="5">
    <source>
        <dbReference type="ARBA" id="ARBA00022989"/>
    </source>
</evidence>
<keyword evidence="6 7" id="KW-0472">Membrane</keyword>
<feature type="transmembrane region" description="Helical" evidence="7">
    <location>
        <begin position="134"/>
        <end position="162"/>
    </location>
</feature>
<evidence type="ECO:0000313" key="10">
    <source>
        <dbReference type="Proteomes" id="UP000823849"/>
    </source>
</evidence>
<feature type="transmembrane region" description="Helical" evidence="7">
    <location>
        <begin position="277"/>
        <end position="303"/>
    </location>
</feature>
<dbReference type="PROSITE" id="PS50928">
    <property type="entry name" value="ABC_TM1"/>
    <property type="match status" value="1"/>
</dbReference>
<feature type="transmembrane region" description="Helical" evidence="7">
    <location>
        <begin position="12"/>
        <end position="32"/>
    </location>
</feature>
<evidence type="ECO:0000313" key="9">
    <source>
        <dbReference type="EMBL" id="HJC15640.1"/>
    </source>
</evidence>
<organism evidence="9 10">
    <name type="scientific">Candidatus Fusicatenibacter intestinigallinarum</name>
    <dbReference type="NCBI Taxonomy" id="2838598"/>
    <lineage>
        <taxon>Bacteria</taxon>
        <taxon>Bacillati</taxon>
        <taxon>Bacillota</taxon>
        <taxon>Clostridia</taxon>
        <taxon>Lachnospirales</taxon>
        <taxon>Lachnospiraceae</taxon>
        <taxon>Fusicatenibacter</taxon>
    </lineage>
</organism>
<reference evidence="9" key="2">
    <citation type="submission" date="2021-04" db="EMBL/GenBank/DDBJ databases">
        <authorList>
            <person name="Gilroy R."/>
        </authorList>
    </citation>
    <scope>NUCLEOTIDE SEQUENCE</scope>
    <source>
        <strain evidence="9">CHK185-5351</strain>
    </source>
</reference>
<keyword evidence="5 7" id="KW-1133">Transmembrane helix</keyword>
<dbReference type="InterPro" id="IPR035906">
    <property type="entry name" value="MetI-like_sf"/>
</dbReference>
<feature type="transmembrane region" description="Helical" evidence="7">
    <location>
        <begin position="235"/>
        <end position="257"/>
    </location>
</feature>
<protein>
    <submittedName>
        <fullName evidence="9">ABC transporter permease</fullName>
    </submittedName>
</protein>
<name>A0A9D2SMJ3_9FIRM</name>
<dbReference type="SUPFAM" id="SSF161098">
    <property type="entry name" value="MetI-like"/>
    <property type="match status" value="1"/>
</dbReference>
<dbReference type="EMBL" id="DWWU01000031">
    <property type="protein sequence ID" value="HJC15640.1"/>
    <property type="molecule type" value="Genomic_DNA"/>
</dbReference>
<dbReference type="Pfam" id="PF00528">
    <property type="entry name" value="BPD_transp_1"/>
    <property type="match status" value="1"/>
</dbReference>
<evidence type="ECO:0000256" key="7">
    <source>
        <dbReference type="RuleBase" id="RU363032"/>
    </source>
</evidence>
<comment type="subcellular location">
    <subcellularLocation>
        <location evidence="1 7">Cell membrane</location>
        <topology evidence="1 7">Multi-pass membrane protein</topology>
    </subcellularLocation>
</comment>
<dbReference type="Proteomes" id="UP000823849">
    <property type="component" value="Unassembled WGS sequence"/>
</dbReference>
<accession>A0A9D2SMJ3</accession>
<evidence type="ECO:0000256" key="6">
    <source>
        <dbReference type="ARBA" id="ARBA00023136"/>
    </source>
</evidence>
<evidence type="ECO:0000259" key="8">
    <source>
        <dbReference type="PROSITE" id="PS50928"/>
    </source>
</evidence>
<comment type="caution">
    <text evidence="9">The sequence shown here is derived from an EMBL/GenBank/DDBJ whole genome shotgun (WGS) entry which is preliminary data.</text>
</comment>
<feature type="transmembrane region" description="Helical" evidence="7">
    <location>
        <begin position="174"/>
        <end position="195"/>
    </location>
</feature>
<dbReference type="PANTHER" id="PTHR30465">
    <property type="entry name" value="INNER MEMBRANE ABC TRANSPORTER"/>
    <property type="match status" value="1"/>
</dbReference>
<dbReference type="PANTHER" id="PTHR30465:SF0">
    <property type="entry name" value="OLIGOPEPTIDE TRANSPORT SYSTEM PERMEASE PROTEIN APPB"/>
    <property type="match status" value="1"/>
</dbReference>
<dbReference type="AlphaFoldDB" id="A0A9D2SMJ3"/>
<dbReference type="GO" id="GO:0055085">
    <property type="term" value="P:transmembrane transport"/>
    <property type="evidence" value="ECO:0007669"/>
    <property type="project" value="InterPro"/>
</dbReference>
<evidence type="ECO:0000256" key="4">
    <source>
        <dbReference type="ARBA" id="ARBA00022692"/>
    </source>
</evidence>